<dbReference type="AlphaFoldDB" id="A0A3N4LWH8"/>
<dbReference type="PANTHER" id="PTHR23233">
    <property type="entry name" value="SAL-LIKE PROTEIN"/>
    <property type="match status" value="1"/>
</dbReference>
<evidence type="ECO:0000256" key="6">
    <source>
        <dbReference type="ARBA" id="ARBA00023015"/>
    </source>
</evidence>
<evidence type="ECO:0000259" key="12">
    <source>
        <dbReference type="PROSITE" id="PS50157"/>
    </source>
</evidence>
<gene>
    <name evidence="13" type="ORF">L211DRAFT_779949</name>
</gene>
<dbReference type="Pfam" id="PF00096">
    <property type="entry name" value="zf-C2H2"/>
    <property type="match status" value="1"/>
</dbReference>
<dbReference type="STRING" id="1051890.A0A3N4LWH8"/>
<keyword evidence="8" id="KW-0539">Nucleus</keyword>
<protein>
    <recommendedName>
        <fullName evidence="12">C2H2-type domain-containing protein</fullName>
    </recommendedName>
</protein>
<dbReference type="GO" id="GO:0000978">
    <property type="term" value="F:RNA polymerase II cis-regulatory region sequence-specific DNA binding"/>
    <property type="evidence" value="ECO:0007669"/>
    <property type="project" value="TreeGrafter"/>
</dbReference>
<feature type="domain" description="C2H2-type" evidence="12">
    <location>
        <begin position="212"/>
        <end position="239"/>
    </location>
</feature>
<dbReference type="SUPFAM" id="SSF57667">
    <property type="entry name" value="beta-beta-alpha zinc fingers"/>
    <property type="match status" value="1"/>
</dbReference>
<dbReference type="SMART" id="SM00355">
    <property type="entry name" value="ZnF_C2H2"/>
    <property type="match status" value="2"/>
</dbReference>
<keyword evidence="5" id="KW-0862">Zinc</keyword>
<evidence type="ECO:0000256" key="3">
    <source>
        <dbReference type="ARBA" id="ARBA00022737"/>
    </source>
</evidence>
<dbReference type="Gene3D" id="3.30.160.60">
    <property type="entry name" value="Classic Zinc Finger"/>
    <property type="match status" value="2"/>
</dbReference>
<evidence type="ECO:0000256" key="2">
    <source>
        <dbReference type="ARBA" id="ARBA00022723"/>
    </source>
</evidence>
<feature type="region of interest" description="Disordered" evidence="11">
    <location>
        <begin position="159"/>
        <end position="192"/>
    </location>
</feature>
<dbReference type="InterPro" id="IPR036236">
    <property type="entry name" value="Znf_C2H2_sf"/>
</dbReference>
<comment type="subcellular location">
    <subcellularLocation>
        <location evidence="1">Nucleus</location>
    </subcellularLocation>
</comment>
<keyword evidence="4 10" id="KW-0863">Zinc-finger</keyword>
<dbReference type="InParanoid" id="A0A3N4LWH8"/>
<evidence type="ECO:0000256" key="10">
    <source>
        <dbReference type="PROSITE-ProRule" id="PRU00042"/>
    </source>
</evidence>
<dbReference type="Pfam" id="PF12874">
    <property type="entry name" value="zf-met"/>
    <property type="match status" value="1"/>
</dbReference>
<evidence type="ECO:0000256" key="11">
    <source>
        <dbReference type="SAM" id="MobiDB-lite"/>
    </source>
</evidence>
<evidence type="ECO:0000256" key="4">
    <source>
        <dbReference type="ARBA" id="ARBA00022771"/>
    </source>
</evidence>
<keyword evidence="14" id="KW-1185">Reference proteome</keyword>
<dbReference type="InterPro" id="IPR051565">
    <property type="entry name" value="Sal_C2H2-zinc-finger"/>
</dbReference>
<feature type="compositionally biased region" description="Low complexity" evidence="11">
    <location>
        <begin position="15"/>
        <end position="26"/>
    </location>
</feature>
<evidence type="ECO:0000256" key="8">
    <source>
        <dbReference type="ARBA" id="ARBA00023242"/>
    </source>
</evidence>
<keyword evidence="2" id="KW-0479">Metal-binding</keyword>
<evidence type="ECO:0000313" key="13">
    <source>
        <dbReference type="EMBL" id="RPB27160.1"/>
    </source>
</evidence>
<dbReference type="EMBL" id="ML121532">
    <property type="protein sequence ID" value="RPB27160.1"/>
    <property type="molecule type" value="Genomic_DNA"/>
</dbReference>
<feature type="domain" description="C2H2-type" evidence="12">
    <location>
        <begin position="240"/>
        <end position="269"/>
    </location>
</feature>
<sequence>MFSQTNAYTGDHSMPESSAASPTASSFPVTTLGGPTMFDFTSNPVNRVSYLANEGRRMSTPSVPSSTFLGTPVEVARQRQNSMIDWRGMNGATAPTYSNLRHENFTDAIDSARGMLAMSQSGARNARNRQDSYYNNHSTSSSISSAGSYHPYYGSVDSSATDISSGETPTESVSRTLPRPAGYISSNTPTNGAQSMMSIFSSKTTSSTQKKHRCKICDKRFTRPSSLLTHTYSHTGEKPFSCEVEGCGRKFSVVSNLRRHKKVHRNQQTTN</sequence>
<feature type="region of interest" description="Disordered" evidence="11">
    <location>
        <begin position="1"/>
        <end position="26"/>
    </location>
</feature>
<dbReference type="GO" id="GO:0008270">
    <property type="term" value="F:zinc ion binding"/>
    <property type="evidence" value="ECO:0007669"/>
    <property type="project" value="UniProtKB-KW"/>
</dbReference>
<dbReference type="Proteomes" id="UP000267821">
    <property type="component" value="Unassembled WGS sequence"/>
</dbReference>
<evidence type="ECO:0000256" key="7">
    <source>
        <dbReference type="ARBA" id="ARBA00023163"/>
    </source>
</evidence>
<dbReference type="PROSITE" id="PS00028">
    <property type="entry name" value="ZINC_FINGER_C2H2_1"/>
    <property type="match status" value="2"/>
</dbReference>
<reference evidence="13 14" key="1">
    <citation type="journal article" date="2018" name="Nat. Ecol. Evol.">
        <title>Pezizomycetes genomes reveal the molecular basis of ectomycorrhizal truffle lifestyle.</title>
        <authorList>
            <person name="Murat C."/>
            <person name="Payen T."/>
            <person name="Noel B."/>
            <person name="Kuo A."/>
            <person name="Morin E."/>
            <person name="Chen J."/>
            <person name="Kohler A."/>
            <person name="Krizsan K."/>
            <person name="Balestrini R."/>
            <person name="Da Silva C."/>
            <person name="Montanini B."/>
            <person name="Hainaut M."/>
            <person name="Levati E."/>
            <person name="Barry K.W."/>
            <person name="Belfiori B."/>
            <person name="Cichocki N."/>
            <person name="Clum A."/>
            <person name="Dockter R.B."/>
            <person name="Fauchery L."/>
            <person name="Guy J."/>
            <person name="Iotti M."/>
            <person name="Le Tacon F."/>
            <person name="Lindquist E.A."/>
            <person name="Lipzen A."/>
            <person name="Malagnac F."/>
            <person name="Mello A."/>
            <person name="Molinier V."/>
            <person name="Miyauchi S."/>
            <person name="Poulain J."/>
            <person name="Riccioni C."/>
            <person name="Rubini A."/>
            <person name="Sitrit Y."/>
            <person name="Splivallo R."/>
            <person name="Traeger S."/>
            <person name="Wang M."/>
            <person name="Zifcakova L."/>
            <person name="Wipf D."/>
            <person name="Zambonelli A."/>
            <person name="Paolocci F."/>
            <person name="Nowrousian M."/>
            <person name="Ottonello S."/>
            <person name="Baldrian P."/>
            <person name="Spatafora J.W."/>
            <person name="Henrissat B."/>
            <person name="Nagy L.G."/>
            <person name="Aury J.M."/>
            <person name="Wincker P."/>
            <person name="Grigoriev I.V."/>
            <person name="Bonfante P."/>
            <person name="Martin F.M."/>
        </authorList>
    </citation>
    <scope>NUCLEOTIDE SEQUENCE [LARGE SCALE GENOMIC DNA]</scope>
    <source>
        <strain evidence="13 14">ATCC MYA-4762</strain>
    </source>
</reference>
<feature type="compositionally biased region" description="Polar residues" evidence="11">
    <location>
        <begin position="159"/>
        <end position="175"/>
    </location>
</feature>
<comment type="similarity">
    <text evidence="9">Belongs to the sal C2H2-type zinc-finger protein family.</text>
</comment>
<proteinExistence type="inferred from homology"/>
<name>A0A3N4LWH8_9PEZI</name>
<dbReference type="OrthoDB" id="6077919at2759"/>
<keyword evidence="6" id="KW-0805">Transcription regulation</keyword>
<dbReference type="PROSITE" id="PS50157">
    <property type="entry name" value="ZINC_FINGER_C2H2_2"/>
    <property type="match status" value="2"/>
</dbReference>
<dbReference type="GO" id="GO:0000981">
    <property type="term" value="F:DNA-binding transcription factor activity, RNA polymerase II-specific"/>
    <property type="evidence" value="ECO:0007669"/>
    <property type="project" value="TreeGrafter"/>
</dbReference>
<keyword evidence="7" id="KW-0804">Transcription</keyword>
<evidence type="ECO:0000256" key="5">
    <source>
        <dbReference type="ARBA" id="ARBA00022833"/>
    </source>
</evidence>
<evidence type="ECO:0000256" key="1">
    <source>
        <dbReference type="ARBA" id="ARBA00004123"/>
    </source>
</evidence>
<dbReference type="GO" id="GO:0005634">
    <property type="term" value="C:nucleus"/>
    <property type="evidence" value="ECO:0007669"/>
    <property type="project" value="UniProtKB-SubCell"/>
</dbReference>
<dbReference type="PANTHER" id="PTHR23233:SF84">
    <property type="entry name" value="FI23031P1"/>
    <property type="match status" value="1"/>
</dbReference>
<evidence type="ECO:0000313" key="14">
    <source>
        <dbReference type="Proteomes" id="UP000267821"/>
    </source>
</evidence>
<dbReference type="FunFam" id="3.30.160.60:FF:000793">
    <property type="entry name" value="C2H2 finger domain protein FlbC"/>
    <property type="match status" value="1"/>
</dbReference>
<keyword evidence="3" id="KW-0677">Repeat</keyword>
<dbReference type="FunFam" id="3.30.160.60:FF:001102">
    <property type="entry name" value="Transcription factor IIIA"/>
    <property type="match status" value="1"/>
</dbReference>
<evidence type="ECO:0000256" key="9">
    <source>
        <dbReference type="ARBA" id="ARBA00038474"/>
    </source>
</evidence>
<accession>A0A3N4LWH8</accession>
<organism evidence="13 14">
    <name type="scientific">Terfezia boudieri ATCC MYA-4762</name>
    <dbReference type="NCBI Taxonomy" id="1051890"/>
    <lineage>
        <taxon>Eukaryota</taxon>
        <taxon>Fungi</taxon>
        <taxon>Dikarya</taxon>
        <taxon>Ascomycota</taxon>
        <taxon>Pezizomycotina</taxon>
        <taxon>Pezizomycetes</taxon>
        <taxon>Pezizales</taxon>
        <taxon>Pezizaceae</taxon>
        <taxon>Terfezia</taxon>
    </lineage>
</organism>
<dbReference type="InterPro" id="IPR013087">
    <property type="entry name" value="Znf_C2H2_type"/>
</dbReference>